<proteinExistence type="predicted"/>
<dbReference type="InterPro" id="IPR000626">
    <property type="entry name" value="Ubiquitin-like_dom"/>
</dbReference>
<evidence type="ECO:0000313" key="3">
    <source>
        <dbReference type="EMBL" id="TVY87794.1"/>
    </source>
</evidence>
<dbReference type="EMBL" id="QGML01002154">
    <property type="protein sequence ID" value="TVY87794.1"/>
    <property type="molecule type" value="Genomic_DNA"/>
</dbReference>
<evidence type="ECO:0000259" key="2">
    <source>
        <dbReference type="Pfam" id="PF14560"/>
    </source>
</evidence>
<feature type="non-terminal residue" evidence="3">
    <location>
        <position position="84"/>
    </location>
</feature>
<evidence type="ECO:0000313" key="4">
    <source>
        <dbReference type="Proteomes" id="UP000315522"/>
    </source>
</evidence>
<reference evidence="3 4" key="1">
    <citation type="submission" date="2018-05" db="EMBL/GenBank/DDBJ databases">
        <title>Genome sequencing and assembly of the regulated plant pathogen Lachnellula willkommii and related sister species for the development of diagnostic species identification markers.</title>
        <authorList>
            <person name="Giroux E."/>
            <person name="Bilodeau G."/>
        </authorList>
    </citation>
    <scope>NUCLEOTIDE SEQUENCE [LARGE SCALE GENOMIC DNA]</scope>
    <source>
        <strain evidence="3 4">CBS 172.35</strain>
    </source>
</reference>
<accession>A0A559M4A3</accession>
<evidence type="ECO:0000256" key="1">
    <source>
        <dbReference type="SAM" id="MobiDB-lite"/>
    </source>
</evidence>
<gene>
    <name evidence="3" type="primary">alp11</name>
    <name evidence="3" type="ORF">LAWI1_G007628</name>
</gene>
<dbReference type="AlphaFoldDB" id="A0A559M4A3"/>
<name>A0A559M4A3_9HELO</name>
<dbReference type="InterPro" id="IPR029071">
    <property type="entry name" value="Ubiquitin-like_domsf"/>
</dbReference>
<dbReference type="GO" id="GO:0043014">
    <property type="term" value="F:alpha-tubulin binding"/>
    <property type="evidence" value="ECO:0007669"/>
    <property type="project" value="InterPro"/>
</dbReference>
<dbReference type="CDD" id="cd01789">
    <property type="entry name" value="Ubl_TBCB"/>
    <property type="match status" value="1"/>
</dbReference>
<dbReference type="Gene3D" id="3.10.20.90">
    <property type="entry name" value="Phosphatidylinositol 3-kinase Catalytic Subunit, Chain A, domain 1"/>
    <property type="match status" value="1"/>
</dbReference>
<feature type="region of interest" description="Disordered" evidence="1">
    <location>
        <begin position="1"/>
        <end position="25"/>
    </location>
</feature>
<dbReference type="GO" id="GO:0007023">
    <property type="term" value="P:post-chaperonin tubulin folding pathway"/>
    <property type="evidence" value="ECO:0007669"/>
    <property type="project" value="InterPro"/>
</dbReference>
<organism evidence="3 4">
    <name type="scientific">Lachnellula willkommii</name>
    <dbReference type="NCBI Taxonomy" id="215461"/>
    <lineage>
        <taxon>Eukaryota</taxon>
        <taxon>Fungi</taxon>
        <taxon>Dikarya</taxon>
        <taxon>Ascomycota</taxon>
        <taxon>Pezizomycotina</taxon>
        <taxon>Leotiomycetes</taxon>
        <taxon>Helotiales</taxon>
        <taxon>Lachnaceae</taxon>
        <taxon>Lachnellula</taxon>
    </lineage>
</organism>
<keyword evidence="4" id="KW-1185">Reference proteome</keyword>
<dbReference type="SUPFAM" id="SSF54236">
    <property type="entry name" value="Ubiquitin-like"/>
    <property type="match status" value="1"/>
</dbReference>
<sequence>MSMQTAGDIPLQVTSENSSSERRITPSWTIGQLKAKLEPVTGIPPLSQKLVLKLGSQQSVPMEAADEENTQLGVFPLAPYAEIH</sequence>
<dbReference type="InterPro" id="IPR045172">
    <property type="entry name" value="TBCB_Ubl"/>
</dbReference>
<dbReference type="GO" id="GO:0007021">
    <property type="term" value="P:tubulin complex assembly"/>
    <property type="evidence" value="ECO:0007669"/>
    <property type="project" value="InterPro"/>
</dbReference>
<feature type="domain" description="Ubiquitin-like" evidence="2">
    <location>
        <begin position="9"/>
        <end position="84"/>
    </location>
</feature>
<comment type="caution">
    <text evidence="3">The sequence shown here is derived from an EMBL/GenBank/DDBJ whole genome shotgun (WGS) entry which is preliminary data.</text>
</comment>
<dbReference type="Pfam" id="PF14560">
    <property type="entry name" value="Ubiquitin_2"/>
    <property type="match status" value="1"/>
</dbReference>
<protein>
    <submittedName>
        <fullName evidence="3">Cell polarity protein</fullName>
    </submittedName>
</protein>
<dbReference type="Proteomes" id="UP000315522">
    <property type="component" value="Unassembled WGS sequence"/>
</dbReference>